<dbReference type="FunFam" id="3.90.226.10:FF:000009">
    <property type="entry name" value="Carnitinyl-CoA dehydratase"/>
    <property type="match status" value="1"/>
</dbReference>
<dbReference type="FunFam" id="1.10.12.10:FF:000001">
    <property type="entry name" value="Probable enoyl-CoA hydratase, mitochondrial"/>
    <property type="match status" value="1"/>
</dbReference>
<dbReference type="AlphaFoldDB" id="A0A8J2VGY2"/>
<dbReference type="RefSeq" id="WP_188647012.1">
    <property type="nucleotide sequence ID" value="NZ_BMHQ01000003.1"/>
</dbReference>
<accession>A0A8J2VGY2</accession>
<dbReference type="SUPFAM" id="SSF52096">
    <property type="entry name" value="ClpP/crotonase"/>
    <property type="match status" value="1"/>
</dbReference>
<dbReference type="CDD" id="cd06558">
    <property type="entry name" value="crotonase-like"/>
    <property type="match status" value="1"/>
</dbReference>
<dbReference type="Gene3D" id="1.10.12.10">
    <property type="entry name" value="Lyase 2-enoyl-coa Hydratase, Chain A, domain 2"/>
    <property type="match status" value="1"/>
</dbReference>
<dbReference type="PANTHER" id="PTHR11941">
    <property type="entry name" value="ENOYL-COA HYDRATASE-RELATED"/>
    <property type="match status" value="1"/>
</dbReference>
<dbReference type="PROSITE" id="PS00166">
    <property type="entry name" value="ENOYL_COA_HYDRATASE"/>
    <property type="match status" value="1"/>
</dbReference>
<dbReference type="InterPro" id="IPR018376">
    <property type="entry name" value="Enoyl-CoA_hyd/isom_CS"/>
</dbReference>
<dbReference type="InterPro" id="IPR001753">
    <property type="entry name" value="Enoyl-CoA_hydra/iso"/>
</dbReference>
<dbReference type="EMBL" id="BMHQ01000003">
    <property type="protein sequence ID" value="GGE12464.1"/>
    <property type="molecule type" value="Genomic_DNA"/>
</dbReference>
<name>A0A8J2VGY2_9BACL</name>
<dbReference type="GO" id="GO:0006635">
    <property type="term" value="P:fatty acid beta-oxidation"/>
    <property type="evidence" value="ECO:0007669"/>
    <property type="project" value="TreeGrafter"/>
</dbReference>
<dbReference type="InterPro" id="IPR014748">
    <property type="entry name" value="Enoyl-CoA_hydra_C"/>
</dbReference>
<protein>
    <submittedName>
        <fullName evidence="4">Enoyl-CoA hydratase</fullName>
    </submittedName>
</protein>
<dbReference type="PANTHER" id="PTHR11941:SF54">
    <property type="entry name" value="ENOYL-COA HYDRATASE, MITOCHONDRIAL"/>
    <property type="match status" value="1"/>
</dbReference>
<evidence type="ECO:0000256" key="1">
    <source>
        <dbReference type="ARBA" id="ARBA00005254"/>
    </source>
</evidence>
<reference evidence="4" key="1">
    <citation type="journal article" date="2014" name="Int. J. Syst. Evol. Microbiol.">
        <title>Complete genome sequence of Corynebacterium casei LMG S-19264T (=DSM 44701T), isolated from a smear-ripened cheese.</title>
        <authorList>
            <consortium name="US DOE Joint Genome Institute (JGI-PGF)"/>
            <person name="Walter F."/>
            <person name="Albersmeier A."/>
            <person name="Kalinowski J."/>
            <person name="Ruckert C."/>
        </authorList>
    </citation>
    <scope>NUCLEOTIDE SEQUENCE</scope>
    <source>
        <strain evidence="4">CGMCC 1.15179</strain>
    </source>
</reference>
<keyword evidence="5" id="KW-1185">Reference proteome</keyword>
<comment type="similarity">
    <text evidence="1 3">Belongs to the enoyl-CoA hydratase/isomerase family.</text>
</comment>
<sequence length="259" mass="28146">MGEFVRFEKEEGIVVVTIDNPPMNVLSSQVVSELGEIFSIIAEDPEAVVVILTGAGNRAFMAGADIKEFPQLIESENKKEVVMRSHHVQNQIDFLPKPTIAVLNGITFGGGCELALTCDLRVAEAHAQIGLPEIKLGIFPGGGGTQRLPRLIGEAKAKELMYTGEPISAEEAERIGLVNQVLPSGEGMEAARKLAKKIAGYSLPALSRIKRAVDEGAERGLKEGIDREADLFTEVFQTEDAKEGVQAFIEKRAPRFKHR</sequence>
<organism evidence="4 5">
    <name type="scientific">Marinithermofilum abyssi</name>
    <dbReference type="NCBI Taxonomy" id="1571185"/>
    <lineage>
        <taxon>Bacteria</taxon>
        <taxon>Bacillati</taxon>
        <taxon>Bacillota</taxon>
        <taxon>Bacilli</taxon>
        <taxon>Bacillales</taxon>
        <taxon>Thermoactinomycetaceae</taxon>
        <taxon>Marinithermofilum</taxon>
    </lineage>
</organism>
<proteinExistence type="inferred from homology"/>
<dbReference type="InterPro" id="IPR029045">
    <property type="entry name" value="ClpP/crotonase-like_dom_sf"/>
</dbReference>
<evidence type="ECO:0000313" key="5">
    <source>
        <dbReference type="Proteomes" id="UP000625210"/>
    </source>
</evidence>
<dbReference type="GO" id="GO:0016836">
    <property type="term" value="F:hydro-lyase activity"/>
    <property type="evidence" value="ECO:0007669"/>
    <property type="project" value="UniProtKB-ARBA"/>
</dbReference>
<reference evidence="4" key="2">
    <citation type="submission" date="2020-09" db="EMBL/GenBank/DDBJ databases">
        <authorList>
            <person name="Sun Q."/>
            <person name="Zhou Y."/>
        </authorList>
    </citation>
    <scope>NUCLEOTIDE SEQUENCE</scope>
    <source>
        <strain evidence="4">CGMCC 1.15179</strain>
    </source>
</reference>
<evidence type="ECO:0000256" key="3">
    <source>
        <dbReference type="RuleBase" id="RU003707"/>
    </source>
</evidence>
<gene>
    <name evidence="4" type="primary">crt</name>
    <name evidence="4" type="ORF">GCM10011571_12340</name>
</gene>
<evidence type="ECO:0000256" key="2">
    <source>
        <dbReference type="ARBA" id="ARBA00023239"/>
    </source>
</evidence>
<keyword evidence="2" id="KW-0456">Lyase</keyword>
<dbReference type="Gene3D" id="3.90.226.10">
    <property type="entry name" value="2-enoyl-CoA Hydratase, Chain A, domain 1"/>
    <property type="match status" value="1"/>
</dbReference>
<dbReference type="Proteomes" id="UP000625210">
    <property type="component" value="Unassembled WGS sequence"/>
</dbReference>
<comment type="caution">
    <text evidence="4">The sequence shown here is derived from an EMBL/GenBank/DDBJ whole genome shotgun (WGS) entry which is preliminary data.</text>
</comment>
<dbReference type="Pfam" id="PF00378">
    <property type="entry name" value="ECH_1"/>
    <property type="match status" value="1"/>
</dbReference>
<evidence type="ECO:0000313" key="4">
    <source>
        <dbReference type="EMBL" id="GGE12464.1"/>
    </source>
</evidence>